<dbReference type="AlphaFoldDB" id="A0A9N8EM50"/>
<feature type="region of interest" description="Disordered" evidence="3">
    <location>
        <begin position="762"/>
        <end position="863"/>
    </location>
</feature>
<dbReference type="Proteomes" id="UP001153069">
    <property type="component" value="Unassembled WGS sequence"/>
</dbReference>
<evidence type="ECO:0000256" key="2">
    <source>
        <dbReference type="ARBA" id="ARBA00023180"/>
    </source>
</evidence>
<dbReference type="InterPro" id="IPR050780">
    <property type="entry name" value="Mucin_vWF_Thrombospondin_sf"/>
</dbReference>
<comment type="caution">
    <text evidence="6">The sequence shown here is derived from an EMBL/GenBank/DDBJ whole genome shotgun (WGS) entry which is preliminary data.</text>
</comment>
<dbReference type="PROSITE" id="PS51233">
    <property type="entry name" value="VWFD"/>
    <property type="match status" value="1"/>
</dbReference>
<keyword evidence="4" id="KW-0732">Signal</keyword>
<feature type="compositionally biased region" description="Low complexity" evidence="3">
    <location>
        <begin position="766"/>
        <end position="846"/>
    </location>
</feature>
<dbReference type="PANTHER" id="PTHR11339:SF272">
    <property type="entry name" value="BMP-BINDING ENDOTHELIAL REGULATOR PROTEIN"/>
    <property type="match status" value="1"/>
</dbReference>
<feature type="signal peptide" evidence="4">
    <location>
        <begin position="1"/>
        <end position="21"/>
    </location>
</feature>
<feature type="chain" id="PRO_5040352043" evidence="4">
    <location>
        <begin position="22"/>
        <end position="1049"/>
    </location>
</feature>
<accession>A0A9N8EM50</accession>
<reference evidence="6" key="1">
    <citation type="submission" date="2020-06" db="EMBL/GenBank/DDBJ databases">
        <authorList>
            <consortium name="Plant Systems Biology data submission"/>
        </authorList>
    </citation>
    <scope>NUCLEOTIDE SEQUENCE</scope>
    <source>
        <strain evidence="6">D6</strain>
    </source>
</reference>
<dbReference type="EMBL" id="CAICTM010001519">
    <property type="protein sequence ID" value="CAB9524317.1"/>
    <property type="molecule type" value="Genomic_DNA"/>
</dbReference>
<keyword evidence="2" id="KW-0325">Glycoprotein</keyword>
<evidence type="ECO:0000313" key="6">
    <source>
        <dbReference type="EMBL" id="CAB9524317.1"/>
    </source>
</evidence>
<keyword evidence="1" id="KW-1015">Disulfide bond</keyword>
<dbReference type="PANTHER" id="PTHR11339">
    <property type="entry name" value="EXTRACELLULAR MATRIX GLYCOPROTEIN RELATED"/>
    <property type="match status" value="1"/>
</dbReference>
<keyword evidence="7" id="KW-1185">Reference proteome</keyword>
<dbReference type="GO" id="GO:0005615">
    <property type="term" value="C:extracellular space"/>
    <property type="evidence" value="ECO:0007669"/>
    <property type="project" value="TreeGrafter"/>
</dbReference>
<gene>
    <name evidence="6" type="ORF">SEMRO_1521_G279490.1</name>
</gene>
<evidence type="ECO:0000256" key="3">
    <source>
        <dbReference type="SAM" id="MobiDB-lite"/>
    </source>
</evidence>
<evidence type="ECO:0000259" key="5">
    <source>
        <dbReference type="PROSITE" id="PS51233"/>
    </source>
</evidence>
<sequence length="1049" mass="114339">MKLHLPSLAILGFLMASSANAMLLGEEDEEVCEIQKSQKEIECPVVPPPKLPKTCSGMSASWWGDPHFTTFNGKKYDCMGEGEFDIVRSATKPDFALQGRFRKANVKSRKRPTVTRAIAFQTGDGEPRIQIDVPDNFNPKAGGCPATVYIDGKEQTLGSSEFIAGANSTTGIHIQETKSPDLCIPDCALERGEKFMGMLGTPDDDKDNEWIRRNYYDEGGHGVVPFKGRRDSKAEYKYCVQNWCLNDPKDSLFKYPPGKSFKDYDNCKLPPYDENNDCSNMDEIKQICGADNRECIVDGCAQGVEAAKEAVRTALEMVDKKCGKEIFFEDFDKDDYDYSGWGLVKDKASSKHKGAEMATKYLNLNQAHPKVEASWDSNGAKLVLLEFNLYEIGSWDAGKSADKFLINVGDVEIDIGAFDGRRQDVSRDGVVEGIDWSVNALSAQTDLGFGLGQKLAPQCAAKWGRCYGKGPGMGHWPNGKKCCPSGFSCQTSNNKHWQCNPNKRAKGPTATRQAQAYTVKVAVPGNALVADGGMLKLALKTVFSSDITNESAGIDNLRLTGYHSTCSFDCQGTTVISETFDEEEAGGDAASWGSTKELSDGHVVLGPVYSNTKAISKAFEVSETAGAATIDFFLYEMGVWAAMPSNKFLVTIGDTQFDLGPFTDDDDDDTPTKALVQDHVGDDNTLFWERKELDAGGRTTEGGNGAVHKVSIQVSNQYFPDGILMVGFDVDSQDDQGVSAAIDDFKIRLYPEADRCQDLLVKKADNNPTTAAPTTDSPTTAAPTTNSPTTESPMTASPTTAAPATAAPTTESPTSAPPTTDSPTTSNPSTLSPSTEVPSTVSPTTEIPKVKTPKKGSSSGDPHFKTWHGVKFDYHGECDLVLVDHPSFANGKGLRVHIRTTRVKYFSYIERIALQIGDDILEFGNDVDNFFINGAKVDSNRKHHKTMFGGYMVRRDRKAISVRLDEEAKAKIDFHTRKNGFPAVIVDAGKTDLFAGSLGLLGQWHTGNTMARDGVTEIELLWMGMLYILIEKALTEGKLDKPQGTRAIT</sequence>
<protein>
    <submittedName>
        <fullName evidence="6">Calcium-binding EGF domain</fullName>
    </submittedName>
</protein>
<proteinExistence type="predicted"/>
<name>A0A9N8EM50_9STRA</name>
<evidence type="ECO:0000313" key="7">
    <source>
        <dbReference type="Proteomes" id="UP001153069"/>
    </source>
</evidence>
<feature type="domain" description="VWFD" evidence="5">
    <location>
        <begin position="58"/>
        <end position="245"/>
    </location>
</feature>
<dbReference type="InterPro" id="IPR001846">
    <property type="entry name" value="VWF_type-D"/>
</dbReference>
<organism evidence="6 7">
    <name type="scientific">Seminavis robusta</name>
    <dbReference type="NCBI Taxonomy" id="568900"/>
    <lineage>
        <taxon>Eukaryota</taxon>
        <taxon>Sar</taxon>
        <taxon>Stramenopiles</taxon>
        <taxon>Ochrophyta</taxon>
        <taxon>Bacillariophyta</taxon>
        <taxon>Bacillariophyceae</taxon>
        <taxon>Bacillariophycidae</taxon>
        <taxon>Naviculales</taxon>
        <taxon>Naviculaceae</taxon>
        <taxon>Seminavis</taxon>
    </lineage>
</organism>
<evidence type="ECO:0000256" key="4">
    <source>
        <dbReference type="SAM" id="SignalP"/>
    </source>
</evidence>
<dbReference type="GO" id="GO:0031012">
    <property type="term" value="C:extracellular matrix"/>
    <property type="evidence" value="ECO:0007669"/>
    <property type="project" value="TreeGrafter"/>
</dbReference>
<evidence type="ECO:0000256" key="1">
    <source>
        <dbReference type="ARBA" id="ARBA00023157"/>
    </source>
</evidence>
<dbReference type="OrthoDB" id="6051552at2759"/>